<evidence type="ECO:0000259" key="5">
    <source>
        <dbReference type="SMART" id="SM00154"/>
    </source>
</evidence>
<feature type="region of interest" description="Disordered" evidence="4">
    <location>
        <begin position="23"/>
        <end position="63"/>
    </location>
</feature>
<evidence type="ECO:0000256" key="4">
    <source>
        <dbReference type="SAM" id="MobiDB-lite"/>
    </source>
</evidence>
<dbReference type="SUPFAM" id="SSF118310">
    <property type="entry name" value="AN1-like Zinc finger"/>
    <property type="match status" value="1"/>
</dbReference>
<evidence type="ECO:0000313" key="6">
    <source>
        <dbReference type="EMBL" id="KAG5188623.1"/>
    </source>
</evidence>
<dbReference type="EMBL" id="JAFCMP010000068">
    <property type="protein sequence ID" value="KAG5188623.1"/>
    <property type="molecule type" value="Genomic_DNA"/>
</dbReference>
<dbReference type="SMART" id="SM00154">
    <property type="entry name" value="ZnF_AN1"/>
    <property type="match status" value="1"/>
</dbReference>
<feature type="region of interest" description="Disordered" evidence="4">
    <location>
        <begin position="110"/>
        <end position="130"/>
    </location>
</feature>
<evidence type="ECO:0000256" key="2">
    <source>
        <dbReference type="ARBA" id="ARBA00022771"/>
    </source>
</evidence>
<dbReference type="Pfam" id="PF01428">
    <property type="entry name" value="zf-AN1"/>
    <property type="match status" value="1"/>
</dbReference>
<name>A0A835Z8W5_9STRA</name>
<keyword evidence="3" id="KW-0862">Zinc</keyword>
<evidence type="ECO:0000313" key="7">
    <source>
        <dbReference type="Proteomes" id="UP000664859"/>
    </source>
</evidence>
<sequence>MAVICRGRFVVTGRSPAAAAAAAAHVPEAAAAAQRRESAPSAASPGRGAGGGDPPARPRRARPRCAVCGRRTTHVDLVVGCRCGLPLCAAHRLPAAHGCGFDYRTLPGSDGVAAPSPSADEPRGWVVGAR</sequence>
<dbReference type="AlphaFoldDB" id="A0A835Z8W5"/>
<dbReference type="GO" id="GO:0008270">
    <property type="term" value="F:zinc ion binding"/>
    <property type="evidence" value="ECO:0007669"/>
    <property type="project" value="UniProtKB-KW"/>
</dbReference>
<feature type="domain" description="AN1-type" evidence="5">
    <location>
        <begin position="65"/>
        <end position="104"/>
    </location>
</feature>
<keyword evidence="2" id="KW-0863">Zinc-finger</keyword>
<accession>A0A835Z8W5</accession>
<gene>
    <name evidence="6" type="ORF">JKP88DRAFT_275833</name>
</gene>
<dbReference type="Proteomes" id="UP000664859">
    <property type="component" value="Unassembled WGS sequence"/>
</dbReference>
<keyword evidence="1" id="KW-0479">Metal-binding</keyword>
<evidence type="ECO:0000256" key="1">
    <source>
        <dbReference type="ARBA" id="ARBA00022723"/>
    </source>
</evidence>
<dbReference type="Gene3D" id="4.10.1110.10">
    <property type="entry name" value="AN1-like Zinc finger"/>
    <property type="match status" value="1"/>
</dbReference>
<comment type="caution">
    <text evidence="6">The sequence shown here is derived from an EMBL/GenBank/DDBJ whole genome shotgun (WGS) entry which is preliminary data.</text>
</comment>
<evidence type="ECO:0000256" key="3">
    <source>
        <dbReference type="ARBA" id="ARBA00022833"/>
    </source>
</evidence>
<reference evidence="6" key="1">
    <citation type="submission" date="2021-02" db="EMBL/GenBank/DDBJ databases">
        <title>First Annotated Genome of the Yellow-green Alga Tribonema minus.</title>
        <authorList>
            <person name="Mahan K.M."/>
        </authorList>
    </citation>
    <scope>NUCLEOTIDE SEQUENCE</scope>
    <source>
        <strain evidence="6">UTEX B ZZ1240</strain>
    </source>
</reference>
<proteinExistence type="predicted"/>
<dbReference type="InterPro" id="IPR035896">
    <property type="entry name" value="AN1-like_Znf"/>
</dbReference>
<keyword evidence="7" id="KW-1185">Reference proteome</keyword>
<dbReference type="InterPro" id="IPR000058">
    <property type="entry name" value="Znf_AN1"/>
</dbReference>
<protein>
    <recommendedName>
        <fullName evidence="5">AN1-type domain-containing protein</fullName>
    </recommendedName>
</protein>
<organism evidence="6 7">
    <name type="scientific">Tribonema minus</name>
    <dbReference type="NCBI Taxonomy" id="303371"/>
    <lineage>
        <taxon>Eukaryota</taxon>
        <taxon>Sar</taxon>
        <taxon>Stramenopiles</taxon>
        <taxon>Ochrophyta</taxon>
        <taxon>PX clade</taxon>
        <taxon>Xanthophyceae</taxon>
        <taxon>Tribonematales</taxon>
        <taxon>Tribonemataceae</taxon>
        <taxon>Tribonema</taxon>
    </lineage>
</organism>
<feature type="compositionally biased region" description="Low complexity" evidence="4">
    <location>
        <begin position="23"/>
        <end position="46"/>
    </location>
</feature>